<evidence type="ECO:0000313" key="3">
    <source>
        <dbReference type="Proteomes" id="UP000518887"/>
    </source>
</evidence>
<evidence type="ECO:0000313" key="2">
    <source>
        <dbReference type="EMBL" id="MBB5227448.1"/>
    </source>
</evidence>
<dbReference type="PANTHER" id="PTHR13369:SF3">
    <property type="entry name" value="METHYLTRANSFERASE DOMAIN-CONTAINING PROTEIN"/>
    <property type="match status" value="1"/>
</dbReference>
<dbReference type="RefSeq" id="WP_184661701.1">
    <property type="nucleotide sequence ID" value="NZ_CP031518.1"/>
</dbReference>
<dbReference type="InterPro" id="IPR025714">
    <property type="entry name" value="Methyltranfer_dom"/>
</dbReference>
<keyword evidence="2" id="KW-0489">Methyltransferase</keyword>
<feature type="domain" description="Methyltransferase" evidence="1">
    <location>
        <begin position="165"/>
        <end position="313"/>
    </location>
</feature>
<comment type="caution">
    <text evidence="2">The sequence shown here is derived from an EMBL/GenBank/DDBJ whole genome shotgun (WGS) entry which is preliminary data.</text>
</comment>
<sequence length="406" mass="45310">MILSATFSKPVKNISEILGEDYIRVKIKLLTASLAASKNENYFAEFYTAKQVFHKKMSEAELNEFIAAHAGSTFKNCVQRTESEEITILANKKGKKTEIRKPIKESTDLHRLTQISNVSSGNISSVEVGANKIKKYLLAEGSPVPFLVHLGVMTAEGKVVKAKYDKFRQINRFLEMLDDVLDDVIRLREGEKNPISEDSPLNIVDFGSGKSYLTFAVQYYLTQVKKIPAQIFGLDLKKDVIAYCNTLAQKLELKNLSFAVGDIASFGEEKHPDIIVTLHACDTATDYALDYAIRRKAKSILSVPCCQHEINSQLSSKSVETDSPFAPLLKYGLIKERFSALVTDAIRAELLESKGYKVQILEFIEESATPKNLLIRAVRNRQETSDFKSPLLETLGARQTLAGLSD</sequence>
<dbReference type="SUPFAM" id="SSF53335">
    <property type="entry name" value="S-adenosyl-L-methionine-dependent methyltransferases"/>
    <property type="match status" value="1"/>
</dbReference>
<dbReference type="Gene3D" id="3.40.50.150">
    <property type="entry name" value="Vaccinia Virus protein VP39"/>
    <property type="match status" value="1"/>
</dbReference>
<reference evidence="2 3" key="1">
    <citation type="submission" date="2020-08" db="EMBL/GenBank/DDBJ databases">
        <title>Genomic Encyclopedia of Type Strains, Phase IV (KMG-IV): sequencing the most valuable type-strain genomes for metagenomic binning, comparative biology and taxonomic classification.</title>
        <authorList>
            <person name="Goeker M."/>
        </authorList>
    </citation>
    <scope>NUCLEOTIDE SEQUENCE [LARGE SCALE GENOMIC DNA]</scope>
    <source>
        <strain evidence="2 3">DSM 103462</strain>
    </source>
</reference>
<organism evidence="2 3">
    <name type="scientific">Treponema ruminis</name>
    <dbReference type="NCBI Taxonomy" id="744515"/>
    <lineage>
        <taxon>Bacteria</taxon>
        <taxon>Pseudomonadati</taxon>
        <taxon>Spirochaetota</taxon>
        <taxon>Spirochaetia</taxon>
        <taxon>Spirochaetales</taxon>
        <taxon>Treponemataceae</taxon>
        <taxon>Treponema</taxon>
    </lineage>
</organism>
<dbReference type="InterPro" id="IPR029063">
    <property type="entry name" value="SAM-dependent_MTases_sf"/>
</dbReference>
<dbReference type="GO" id="GO:0008168">
    <property type="term" value="F:methyltransferase activity"/>
    <property type="evidence" value="ECO:0007669"/>
    <property type="project" value="UniProtKB-KW"/>
</dbReference>
<evidence type="ECO:0000259" key="1">
    <source>
        <dbReference type="Pfam" id="PF13679"/>
    </source>
</evidence>
<proteinExistence type="predicted"/>
<dbReference type="PANTHER" id="PTHR13369">
    <property type="match status" value="1"/>
</dbReference>
<dbReference type="AlphaFoldDB" id="A0A7W8LNI6"/>
<dbReference type="GO" id="GO:0005737">
    <property type="term" value="C:cytoplasm"/>
    <property type="evidence" value="ECO:0007669"/>
    <property type="project" value="TreeGrafter"/>
</dbReference>
<accession>A0A7W8LNI6</accession>
<dbReference type="GO" id="GO:0032259">
    <property type="term" value="P:methylation"/>
    <property type="evidence" value="ECO:0007669"/>
    <property type="project" value="UniProtKB-KW"/>
</dbReference>
<keyword evidence="3" id="KW-1185">Reference proteome</keyword>
<dbReference type="Proteomes" id="UP000518887">
    <property type="component" value="Unassembled WGS sequence"/>
</dbReference>
<name>A0A7W8LNI6_9SPIR</name>
<dbReference type="Pfam" id="PF13679">
    <property type="entry name" value="Methyltransf_32"/>
    <property type="match status" value="1"/>
</dbReference>
<dbReference type="CDD" id="cd02440">
    <property type="entry name" value="AdoMet_MTases"/>
    <property type="match status" value="1"/>
</dbReference>
<dbReference type="EMBL" id="JACHFQ010000012">
    <property type="protein sequence ID" value="MBB5227448.1"/>
    <property type="molecule type" value="Genomic_DNA"/>
</dbReference>
<protein>
    <submittedName>
        <fullName evidence="2">SAM-dependent methyltransferase</fullName>
    </submittedName>
</protein>
<gene>
    <name evidence="2" type="ORF">HNP76_002848</name>
</gene>
<keyword evidence="2" id="KW-0808">Transferase</keyword>